<gene>
    <name evidence="1" type="ordered locus">P700755_000037</name>
</gene>
<sequence length="199" mass="22281">MIAVITGDIINSREGKSLDWLESLKNALNRYGNSSEDWEVYRGDSFQLKTNIESSLEACLYIKACIKQFSALDVRLAIGIGNSKGPIGKITEEQGDAFYRSGECFENLKSDHLAVNTGDEQQDIILNLMLDLGLLTFNAWSSVDSVTLKVILEHPGYTQKQIAELLKKSPSTLSFTLQKAGYKEIQSLLKYYKSIMLKQ</sequence>
<evidence type="ECO:0000313" key="1">
    <source>
        <dbReference type="EMBL" id="AFU67111.1"/>
    </source>
</evidence>
<proteinExistence type="predicted"/>
<dbReference type="HOGENOM" id="CLU_085936_1_0_10"/>
<dbReference type="AlphaFoldDB" id="K4IDD3"/>
<accession>K4IDD3</accession>
<dbReference type="Proteomes" id="UP000008514">
    <property type="component" value="Chromosome"/>
</dbReference>
<evidence type="ECO:0000313" key="2">
    <source>
        <dbReference type="Proteomes" id="UP000008514"/>
    </source>
</evidence>
<reference evidence="1" key="2">
    <citation type="submission" date="2012-09" db="EMBL/GenBank/DDBJ databases">
        <title>The complete sequence of Psychroflexus torquis an extreme psychrophile from sea-ice that is stimulated by light.</title>
        <authorList>
            <person name="Feng S."/>
            <person name="Powell S.M."/>
            <person name="Bowman J.P."/>
        </authorList>
    </citation>
    <scope>NUCLEOTIDE SEQUENCE [LARGE SCALE GENOMIC DNA]</scope>
    <source>
        <strain evidence="1">ATCC 700755</strain>
    </source>
</reference>
<reference evidence="1" key="1">
    <citation type="submission" date="2006-03" db="EMBL/GenBank/DDBJ databases">
        <authorList>
            <person name="Bowman J."/>
            <person name="Ferriera S."/>
            <person name="Johnson J."/>
            <person name="Kravitz S."/>
            <person name="Halpern A."/>
            <person name="Remington K."/>
            <person name="Beeson K."/>
            <person name="Tran B."/>
            <person name="Rogers Y.-H."/>
            <person name="Friedman R."/>
            <person name="Venter J.C."/>
        </authorList>
    </citation>
    <scope>NUCLEOTIDE SEQUENCE [LARGE SCALE GENOMIC DNA]</scope>
    <source>
        <strain evidence="1">ATCC 700755</strain>
    </source>
</reference>
<protein>
    <submittedName>
        <fullName evidence="1">Uncharacterized protein</fullName>
    </submittedName>
</protein>
<dbReference type="eggNOG" id="COG1595">
    <property type="taxonomic scope" value="Bacteria"/>
</dbReference>
<dbReference type="RefSeq" id="WP_015022731.1">
    <property type="nucleotide sequence ID" value="NC_018721.1"/>
</dbReference>
<dbReference type="EMBL" id="CP003879">
    <property type="protein sequence ID" value="AFU67111.1"/>
    <property type="molecule type" value="Genomic_DNA"/>
</dbReference>
<dbReference type="STRING" id="313595.P700755_000037"/>
<keyword evidence="2" id="KW-1185">Reference proteome</keyword>
<organism evidence="1 2">
    <name type="scientific">Psychroflexus torquis (strain ATCC 700755 / CIP 106069 / ACAM 623)</name>
    <dbReference type="NCBI Taxonomy" id="313595"/>
    <lineage>
        <taxon>Bacteria</taxon>
        <taxon>Pseudomonadati</taxon>
        <taxon>Bacteroidota</taxon>
        <taxon>Flavobacteriia</taxon>
        <taxon>Flavobacteriales</taxon>
        <taxon>Flavobacteriaceae</taxon>
        <taxon>Psychroflexus</taxon>
    </lineage>
</organism>
<dbReference type="KEGG" id="ptq:P700755_000037"/>
<name>K4IDD3_PSYTT</name>
<dbReference type="OrthoDB" id="7064118at2"/>